<dbReference type="PANTHER" id="PTHR31736">
    <property type="match status" value="1"/>
</dbReference>
<evidence type="ECO:0000313" key="17">
    <source>
        <dbReference type="Proteomes" id="UP000266272"/>
    </source>
</evidence>
<dbReference type="GO" id="GO:0005576">
    <property type="term" value="C:extracellular region"/>
    <property type="evidence" value="ECO:0007669"/>
    <property type="project" value="UniProtKB-SubCell"/>
</dbReference>
<organism evidence="16 17">
    <name type="scientific">Trichoderma arundinaceum</name>
    <dbReference type="NCBI Taxonomy" id="490622"/>
    <lineage>
        <taxon>Eukaryota</taxon>
        <taxon>Fungi</taxon>
        <taxon>Dikarya</taxon>
        <taxon>Ascomycota</taxon>
        <taxon>Pezizomycotina</taxon>
        <taxon>Sordariomycetes</taxon>
        <taxon>Hypocreomycetidae</taxon>
        <taxon>Hypocreales</taxon>
        <taxon>Hypocreaceae</taxon>
        <taxon>Trichoderma</taxon>
    </lineage>
</organism>
<dbReference type="PROSITE" id="PS00502">
    <property type="entry name" value="POLYGALACTURONASE"/>
    <property type="match status" value="1"/>
</dbReference>
<comment type="catalytic activity">
    <reaction evidence="12">
        <text>[(1-&gt;4)-alpha-D-galacturonosyl](n) + H2O = alpha-D-galacturonate + [(1-&gt;4)-alpha-D-galacturonosyl](n-1)</text>
        <dbReference type="Rhea" id="RHEA:14117"/>
        <dbReference type="Rhea" id="RHEA-COMP:14570"/>
        <dbReference type="Rhea" id="RHEA-COMP:14572"/>
        <dbReference type="ChEBI" id="CHEBI:15377"/>
        <dbReference type="ChEBI" id="CHEBI:58658"/>
        <dbReference type="ChEBI" id="CHEBI:140523"/>
        <dbReference type="EC" id="3.2.1.67"/>
    </reaction>
</comment>
<comment type="subcellular location">
    <subcellularLocation>
        <location evidence="1">Secreted</location>
    </subcellularLocation>
</comment>
<evidence type="ECO:0000256" key="12">
    <source>
        <dbReference type="ARBA" id="ARBA00048766"/>
    </source>
</evidence>
<evidence type="ECO:0000256" key="1">
    <source>
        <dbReference type="ARBA" id="ARBA00004613"/>
    </source>
</evidence>
<dbReference type="InterPro" id="IPR000743">
    <property type="entry name" value="Glyco_hydro_28"/>
</dbReference>
<dbReference type="OrthoDB" id="187139at2759"/>
<dbReference type="FunFam" id="2.160.20.10:FF:000027">
    <property type="entry name" value="Probable exopolygalacturonase X"/>
    <property type="match status" value="1"/>
</dbReference>
<accession>A0A395N7M3</accession>
<keyword evidence="3" id="KW-0964">Secreted</keyword>
<sequence length="454" mass="49843">MSILNKLAIAVALLSPFGFIDAHKTTIQRPKLEWGPKTPGHPFPHSPNRHRTCYVPSFPSNHHRKNDHAPEILKAFKKCNRGGSVILDAEYTVASPLDLTFLESVDVVITGTIKFTDDINFWIDNSFKYAFQNSSAFWRFGGKDINIYGGGQGLIDGNGQAWYDAFAEEPTLQRPILFVLDGLKGGSVTGLKMRNSPSWFNLIANSSDILISNIDIAVKSDSNNPAKNGDGWDTLKSDSIVIQDSHVNNSDDCVSFKPNSTNIIVQGMQCNGSHGISVGSLGQYPAEFDIVENIYVYNISMSNASDGARIKVWPGTDTPFQPGLSGGGGAGYVKNVTYDTFYNSNNDWAIEINQCYGQSNQTICDKYPSNLTISDVVFKNIWGTTSTKYNPKVGTLVCSSTEKCLNITAHNISVSNPSGETPEWICTNMDENVLEINCIQASSEWPESKPNTYN</sequence>
<feature type="chain" id="PRO_5017187063" description="galacturonan 1,4-alpha-galacturonidase" evidence="15">
    <location>
        <begin position="23"/>
        <end position="454"/>
    </location>
</feature>
<comment type="caution">
    <text evidence="16">The sequence shown here is derived from an EMBL/GenBank/DDBJ whole genome shotgun (WGS) entry which is preliminary data.</text>
</comment>
<gene>
    <name evidence="16" type="ORF">TARUN_10380</name>
</gene>
<dbReference type="SUPFAM" id="SSF51126">
    <property type="entry name" value="Pectin lyase-like"/>
    <property type="match status" value="1"/>
</dbReference>
<dbReference type="Gene3D" id="2.160.20.10">
    <property type="entry name" value="Single-stranded right-handed beta-helix, Pectin lyase-like"/>
    <property type="match status" value="1"/>
</dbReference>
<keyword evidence="5" id="KW-0677">Repeat</keyword>
<keyword evidence="17" id="KW-1185">Reference proteome</keyword>
<dbReference type="PANTHER" id="PTHR31736:SF14">
    <property type="entry name" value="EXOPOLYGALACTURONASE X-1-RELATED"/>
    <property type="match status" value="1"/>
</dbReference>
<evidence type="ECO:0000256" key="9">
    <source>
        <dbReference type="ARBA" id="ARBA00023295"/>
    </source>
</evidence>
<dbReference type="GO" id="GO:0005975">
    <property type="term" value="P:carbohydrate metabolic process"/>
    <property type="evidence" value="ECO:0007669"/>
    <property type="project" value="InterPro"/>
</dbReference>
<reference evidence="16 17" key="1">
    <citation type="journal article" date="2018" name="PLoS Pathog.">
        <title>Evolution of structural diversity of trichothecenes, a family of toxins produced by plant pathogenic and entomopathogenic fungi.</title>
        <authorList>
            <person name="Proctor R.H."/>
            <person name="McCormick S.P."/>
            <person name="Kim H.S."/>
            <person name="Cardoza R.E."/>
            <person name="Stanley A.M."/>
            <person name="Lindo L."/>
            <person name="Kelly A."/>
            <person name="Brown D.W."/>
            <person name="Lee T."/>
            <person name="Vaughan M.M."/>
            <person name="Alexander N.J."/>
            <person name="Busman M."/>
            <person name="Gutierrez S."/>
        </authorList>
    </citation>
    <scope>NUCLEOTIDE SEQUENCE [LARGE SCALE GENOMIC DNA]</scope>
    <source>
        <strain evidence="16 17">IBT 40837</strain>
    </source>
</reference>
<evidence type="ECO:0000256" key="7">
    <source>
        <dbReference type="ARBA" id="ARBA00023157"/>
    </source>
</evidence>
<evidence type="ECO:0000256" key="14">
    <source>
        <dbReference type="RuleBase" id="RU361169"/>
    </source>
</evidence>
<keyword evidence="4 15" id="KW-0732">Signal</keyword>
<dbReference type="GO" id="GO:0047911">
    <property type="term" value="F:galacturan 1,4-alpha-galacturonidase activity"/>
    <property type="evidence" value="ECO:0007669"/>
    <property type="project" value="UniProtKB-EC"/>
</dbReference>
<dbReference type="EC" id="3.2.1.67" evidence="11"/>
<keyword evidence="7" id="KW-1015">Disulfide bond</keyword>
<evidence type="ECO:0000256" key="5">
    <source>
        <dbReference type="ARBA" id="ARBA00022737"/>
    </source>
</evidence>
<keyword evidence="9 14" id="KW-0326">Glycosidase</keyword>
<dbReference type="InterPro" id="IPR012334">
    <property type="entry name" value="Pectin_lyas_fold"/>
</dbReference>
<dbReference type="GO" id="GO:0004650">
    <property type="term" value="F:polygalacturonase activity"/>
    <property type="evidence" value="ECO:0007669"/>
    <property type="project" value="InterPro"/>
</dbReference>
<dbReference type="AlphaFoldDB" id="A0A395N7M3"/>
<comment type="similarity">
    <text evidence="2 14">Belongs to the glycosyl hydrolase 28 family.</text>
</comment>
<dbReference type="Pfam" id="PF00295">
    <property type="entry name" value="Glyco_hydro_28"/>
    <property type="match status" value="1"/>
</dbReference>
<evidence type="ECO:0000256" key="13">
    <source>
        <dbReference type="PROSITE-ProRule" id="PRU10052"/>
    </source>
</evidence>
<proteinExistence type="inferred from homology"/>
<evidence type="ECO:0000256" key="11">
    <source>
        <dbReference type="ARBA" id="ARBA00038933"/>
    </source>
</evidence>
<evidence type="ECO:0000256" key="3">
    <source>
        <dbReference type="ARBA" id="ARBA00022525"/>
    </source>
</evidence>
<protein>
    <recommendedName>
        <fullName evidence="11">galacturonan 1,4-alpha-galacturonidase</fullName>
        <ecNumber evidence="11">3.2.1.67</ecNumber>
    </recommendedName>
</protein>
<evidence type="ECO:0000256" key="10">
    <source>
        <dbReference type="ARBA" id="ARBA00023316"/>
    </source>
</evidence>
<name>A0A395N7M3_TRIAR</name>
<evidence type="ECO:0000256" key="4">
    <source>
        <dbReference type="ARBA" id="ARBA00022729"/>
    </source>
</evidence>
<keyword evidence="10" id="KW-0961">Cell wall biogenesis/degradation</keyword>
<feature type="active site" evidence="13">
    <location>
        <position position="274"/>
    </location>
</feature>
<evidence type="ECO:0000256" key="2">
    <source>
        <dbReference type="ARBA" id="ARBA00008834"/>
    </source>
</evidence>
<dbReference type="GO" id="GO:0071555">
    <property type="term" value="P:cell wall organization"/>
    <property type="evidence" value="ECO:0007669"/>
    <property type="project" value="UniProtKB-KW"/>
</dbReference>
<dbReference type="EMBL" id="PXOA01001128">
    <property type="protein sequence ID" value="RFU71884.1"/>
    <property type="molecule type" value="Genomic_DNA"/>
</dbReference>
<keyword evidence="6 14" id="KW-0378">Hydrolase</keyword>
<evidence type="ECO:0000256" key="6">
    <source>
        <dbReference type="ARBA" id="ARBA00022801"/>
    </source>
</evidence>
<evidence type="ECO:0000313" key="16">
    <source>
        <dbReference type="EMBL" id="RFU71884.1"/>
    </source>
</evidence>
<evidence type="ECO:0000256" key="8">
    <source>
        <dbReference type="ARBA" id="ARBA00023180"/>
    </source>
</evidence>
<dbReference type="InterPro" id="IPR011050">
    <property type="entry name" value="Pectin_lyase_fold/virulence"/>
</dbReference>
<feature type="signal peptide" evidence="15">
    <location>
        <begin position="1"/>
        <end position="22"/>
    </location>
</feature>
<evidence type="ECO:0000256" key="15">
    <source>
        <dbReference type="SAM" id="SignalP"/>
    </source>
</evidence>
<dbReference type="Proteomes" id="UP000266272">
    <property type="component" value="Unassembled WGS sequence"/>
</dbReference>
<keyword evidence="8" id="KW-0325">Glycoprotein</keyword>
<dbReference type="STRING" id="490622.A0A395N7M3"/>